<protein>
    <submittedName>
        <fullName evidence="2">Uncharacterized protein</fullName>
    </submittedName>
</protein>
<feature type="compositionally biased region" description="Basic and acidic residues" evidence="1">
    <location>
        <begin position="53"/>
        <end position="64"/>
    </location>
</feature>
<dbReference type="Proteomes" id="UP000257016">
    <property type="component" value="Unassembled WGS sequence"/>
</dbReference>
<accession>A0A375CM98</accession>
<feature type="compositionally biased region" description="Low complexity" evidence="1">
    <location>
        <begin position="33"/>
        <end position="47"/>
    </location>
</feature>
<dbReference type="EMBL" id="OFSN01000026">
    <property type="protein sequence ID" value="SOY75771.1"/>
    <property type="molecule type" value="Genomic_DNA"/>
</dbReference>
<reference evidence="2" key="1">
    <citation type="submission" date="2018-01" db="EMBL/GenBank/DDBJ databases">
        <authorList>
            <person name="Clerissi C."/>
        </authorList>
    </citation>
    <scope>NUCLEOTIDE SEQUENCE</scope>
    <source>
        <strain evidence="2">Cupriavidus taiwanensis LMG 19430</strain>
    </source>
</reference>
<feature type="compositionally biased region" description="Polar residues" evidence="1">
    <location>
        <begin position="18"/>
        <end position="29"/>
    </location>
</feature>
<name>A0A375CM98_9BURK</name>
<organism evidence="2">
    <name type="scientific">Cupriavidus taiwanensis</name>
    <dbReference type="NCBI Taxonomy" id="164546"/>
    <lineage>
        <taxon>Bacteria</taxon>
        <taxon>Pseudomonadati</taxon>
        <taxon>Pseudomonadota</taxon>
        <taxon>Betaproteobacteria</taxon>
        <taxon>Burkholderiales</taxon>
        <taxon>Burkholderiaceae</taxon>
        <taxon>Cupriavidus</taxon>
    </lineage>
</organism>
<sequence>MRHAGAPSMRRGGAMSGMAQSRSRRQPSPGTKGAPPSRGAPASPGAPWILNAEAHHGTDGNDKHAHQHIGPAPAGDAHVFGIGFGDAQQRAVEGHVGTIDGIAGPGARARPADRSPAHVVRR</sequence>
<evidence type="ECO:0000313" key="2">
    <source>
        <dbReference type="EMBL" id="SOY75771.1"/>
    </source>
</evidence>
<proteinExistence type="predicted"/>
<gene>
    <name evidence="2" type="ORF">CBM2586_B80143</name>
</gene>
<feature type="compositionally biased region" description="Low complexity" evidence="1">
    <location>
        <begin position="99"/>
        <end position="109"/>
    </location>
</feature>
<dbReference type="AlphaFoldDB" id="A0A375CM98"/>
<evidence type="ECO:0000256" key="1">
    <source>
        <dbReference type="SAM" id="MobiDB-lite"/>
    </source>
</evidence>
<feature type="region of interest" description="Disordered" evidence="1">
    <location>
        <begin position="1"/>
        <end position="81"/>
    </location>
</feature>
<comment type="caution">
    <text evidence="2">The sequence shown here is derived from an EMBL/GenBank/DDBJ whole genome shotgun (WGS) entry which is preliminary data.</text>
</comment>
<feature type="region of interest" description="Disordered" evidence="1">
    <location>
        <begin position="98"/>
        <end position="122"/>
    </location>
</feature>